<feature type="binding site" evidence="5">
    <location>
        <begin position="118"/>
        <end position="123"/>
    </location>
    <ligand>
        <name>S-adenosyl-L-methionine</name>
        <dbReference type="ChEBI" id="CHEBI:59789"/>
    </ligand>
</feature>
<dbReference type="NCBIfam" id="NF000989">
    <property type="entry name" value="PRK00103.2-3"/>
    <property type="match status" value="1"/>
</dbReference>
<dbReference type="EC" id="2.1.1.177" evidence="5"/>
<reference evidence="6 7" key="1">
    <citation type="submission" date="2018-11" db="EMBL/GenBank/DDBJ databases">
        <title>Genomic Encyclopedia of Type Strains, Phase IV (KMG-IV): sequencing the most valuable type-strain genomes for metagenomic binning, comparative biology and taxonomic classification.</title>
        <authorList>
            <person name="Goeker M."/>
        </authorList>
    </citation>
    <scope>NUCLEOTIDE SEQUENCE [LARGE SCALE GENOMIC DNA]</scope>
    <source>
        <strain evidence="6 7">DSM 5900</strain>
    </source>
</reference>
<dbReference type="Proteomes" id="UP000278222">
    <property type="component" value="Unassembled WGS sequence"/>
</dbReference>
<keyword evidence="5" id="KW-0698">rRNA processing</keyword>
<dbReference type="Gene3D" id="3.40.1280.10">
    <property type="match status" value="1"/>
</dbReference>
<feature type="binding site" evidence="5">
    <location>
        <position position="67"/>
    </location>
    <ligand>
        <name>S-adenosyl-L-methionine</name>
        <dbReference type="ChEBI" id="CHEBI:59789"/>
    </ligand>
</feature>
<organism evidence="6 7">
    <name type="scientific">Stella humosa</name>
    <dbReference type="NCBI Taxonomy" id="94"/>
    <lineage>
        <taxon>Bacteria</taxon>
        <taxon>Pseudomonadati</taxon>
        <taxon>Pseudomonadota</taxon>
        <taxon>Alphaproteobacteria</taxon>
        <taxon>Rhodospirillales</taxon>
        <taxon>Stellaceae</taxon>
        <taxon>Stella</taxon>
    </lineage>
</organism>
<dbReference type="SUPFAM" id="SSF75217">
    <property type="entry name" value="alpha/beta knot"/>
    <property type="match status" value="1"/>
</dbReference>
<dbReference type="HAMAP" id="MF_00658">
    <property type="entry name" value="23SrRNA_methyltr_H"/>
    <property type="match status" value="1"/>
</dbReference>
<evidence type="ECO:0000313" key="7">
    <source>
        <dbReference type="Proteomes" id="UP000278222"/>
    </source>
</evidence>
<comment type="subcellular location">
    <subcellularLocation>
        <location evidence="5">Cytoplasm</location>
    </subcellularLocation>
</comment>
<evidence type="ECO:0000256" key="4">
    <source>
        <dbReference type="ARBA" id="ARBA00038303"/>
    </source>
</evidence>
<dbReference type="CDD" id="cd18081">
    <property type="entry name" value="RlmH-like"/>
    <property type="match status" value="1"/>
</dbReference>
<dbReference type="InterPro" id="IPR029026">
    <property type="entry name" value="tRNA_m1G_MTases_N"/>
</dbReference>
<keyword evidence="5" id="KW-0963">Cytoplasm</keyword>
<keyword evidence="2 5" id="KW-0808">Transferase</keyword>
<dbReference type="PANTHER" id="PTHR33603">
    <property type="entry name" value="METHYLTRANSFERASE"/>
    <property type="match status" value="1"/>
</dbReference>
<dbReference type="PANTHER" id="PTHR33603:SF1">
    <property type="entry name" value="RIBOSOMAL RNA LARGE SUBUNIT METHYLTRANSFERASE H"/>
    <property type="match status" value="1"/>
</dbReference>
<comment type="similarity">
    <text evidence="4 5">Belongs to the RNA methyltransferase RlmH family.</text>
</comment>
<dbReference type="PIRSF" id="PIRSF004505">
    <property type="entry name" value="MT_bac"/>
    <property type="match status" value="1"/>
</dbReference>
<evidence type="ECO:0000313" key="6">
    <source>
        <dbReference type="EMBL" id="ROP84188.1"/>
    </source>
</evidence>
<accession>A0A3N1L0R3</accession>
<feature type="binding site" evidence="5">
    <location>
        <position position="99"/>
    </location>
    <ligand>
        <name>S-adenosyl-L-methionine</name>
        <dbReference type="ChEBI" id="CHEBI:59789"/>
    </ligand>
</feature>
<dbReference type="InterPro" id="IPR003742">
    <property type="entry name" value="RlmH-like"/>
</dbReference>
<dbReference type="GO" id="GO:0070038">
    <property type="term" value="F:rRNA (pseudouridine-N3-)-methyltransferase activity"/>
    <property type="evidence" value="ECO:0007669"/>
    <property type="project" value="UniProtKB-UniRule"/>
</dbReference>
<evidence type="ECO:0000256" key="3">
    <source>
        <dbReference type="ARBA" id="ARBA00022691"/>
    </source>
</evidence>
<dbReference type="RefSeq" id="WP_123691918.1">
    <property type="nucleotide sequence ID" value="NZ_AP019700.1"/>
</dbReference>
<sequence>MRIHVIAVGRARGGPTATLFTDYAGRLPWPVTLHEVEAKAAAPAERTQREEALMAARIPARATIVALDPRGRVLSSEDLAQRIGRWRDEGTGDLAFLIGGADGLGDGLRARAHLLLSFGPMIWPHLLARAMLAEQLFRAHTILTGHPYHRE</sequence>
<evidence type="ECO:0000256" key="5">
    <source>
        <dbReference type="HAMAP-Rule" id="MF_00658"/>
    </source>
</evidence>
<comment type="caution">
    <text evidence="6">The sequence shown here is derived from an EMBL/GenBank/DDBJ whole genome shotgun (WGS) entry which is preliminary data.</text>
</comment>
<comment type="catalytic activity">
    <reaction evidence="5">
        <text>pseudouridine(1915) in 23S rRNA + S-adenosyl-L-methionine = N(3)-methylpseudouridine(1915) in 23S rRNA + S-adenosyl-L-homocysteine + H(+)</text>
        <dbReference type="Rhea" id="RHEA:42752"/>
        <dbReference type="Rhea" id="RHEA-COMP:10221"/>
        <dbReference type="Rhea" id="RHEA-COMP:10222"/>
        <dbReference type="ChEBI" id="CHEBI:15378"/>
        <dbReference type="ChEBI" id="CHEBI:57856"/>
        <dbReference type="ChEBI" id="CHEBI:59789"/>
        <dbReference type="ChEBI" id="CHEBI:65314"/>
        <dbReference type="ChEBI" id="CHEBI:74486"/>
        <dbReference type="EC" id="2.1.1.177"/>
    </reaction>
</comment>
<dbReference type="Pfam" id="PF02590">
    <property type="entry name" value="SPOUT_MTase"/>
    <property type="match status" value="1"/>
</dbReference>
<dbReference type="GO" id="GO:0005737">
    <property type="term" value="C:cytoplasm"/>
    <property type="evidence" value="ECO:0007669"/>
    <property type="project" value="UniProtKB-SubCell"/>
</dbReference>
<keyword evidence="1 5" id="KW-0489">Methyltransferase</keyword>
<comment type="subunit">
    <text evidence="5">Homodimer.</text>
</comment>
<gene>
    <name evidence="5" type="primary">rlmH</name>
    <name evidence="6" type="ORF">EDC65_3536</name>
</gene>
<protein>
    <recommendedName>
        <fullName evidence="5">Ribosomal RNA large subunit methyltransferase H</fullName>
        <ecNumber evidence="5">2.1.1.177</ecNumber>
    </recommendedName>
    <alternativeName>
        <fullName evidence="5">23S rRNA (pseudouridine1915-N3)-methyltransferase</fullName>
    </alternativeName>
    <alternativeName>
        <fullName evidence="5">23S rRNA m3Psi1915 methyltransferase</fullName>
    </alternativeName>
    <alternativeName>
        <fullName evidence="5">rRNA (pseudouridine-N3-)-methyltransferase RlmH</fullName>
    </alternativeName>
</protein>
<dbReference type="InterPro" id="IPR029028">
    <property type="entry name" value="Alpha/beta_knot_MTases"/>
</dbReference>
<proteinExistence type="inferred from homology"/>
<keyword evidence="3 5" id="KW-0949">S-adenosyl-L-methionine</keyword>
<dbReference type="AlphaFoldDB" id="A0A3N1L0R3"/>
<keyword evidence="7" id="KW-1185">Reference proteome</keyword>
<dbReference type="EMBL" id="RJKX01000015">
    <property type="protein sequence ID" value="ROP84188.1"/>
    <property type="molecule type" value="Genomic_DNA"/>
</dbReference>
<comment type="function">
    <text evidence="5">Specifically methylates the pseudouridine at position 1915 (m3Psi1915) in 23S rRNA.</text>
</comment>
<dbReference type="OrthoDB" id="9806643at2"/>
<evidence type="ECO:0000256" key="1">
    <source>
        <dbReference type="ARBA" id="ARBA00022603"/>
    </source>
</evidence>
<name>A0A3N1L0R3_9PROT</name>
<evidence type="ECO:0000256" key="2">
    <source>
        <dbReference type="ARBA" id="ARBA00022679"/>
    </source>
</evidence>